<evidence type="ECO:0000313" key="2">
    <source>
        <dbReference type="EMBL" id="MBT1700536.1"/>
    </source>
</evidence>
<gene>
    <name evidence="2" type="ORF">KK083_26850</name>
</gene>
<dbReference type="InterPro" id="IPR000653">
    <property type="entry name" value="DegT/StrS_aminotransferase"/>
</dbReference>
<accession>A0AAP2GLL4</accession>
<dbReference type="RefSeq" id="WP_254169225.1">
    <property type="nucleotide sequence ID" value="NZ_JAHESF010000042.1"/>
</dbReference>
<keyword evidence="3" id="KW-1185">Reference proteome</keyword>
<dbReference type="AlphaFoldDB" id="A0AAP2GLL4"/>
<evidence type="ECO:0000256" key="1">
    <source>
        <dbReference type="RuleBase" id="RU004508"/>
    </source>
</evidence>
<sequence>MLILNPDPYLLPDYKISPFTTADIHEHMRLPDDDTADTYFATRFPGRRFTYTINGRSAINKALSHYKLQKHDVVTILTTTGNFYVSGCVTGEIERYCRWNREVDATTKVILVIHEFGYPYPQLEQLRAYNLPIIEDVAYAFFSEDANSTIGKVGDFVVYSFPKMFPVQIGGVLVHNKDVAVEPERWEHPRMLPYIRKVLSFHLAKKAEIIANRLRSYNGLKMRLHALGFEERLPLEEGVVPGVFMFKVPDEKTDLKRMRDYLFSHGIQCSVFYGERAFFIPVHQSLIGVDLDYFAMVIQSFSK</sequence>
<organism evidence="2 3">
    <name type="scientific">Chryseosolibacter histidini</name>
    <dbReference type="NCBI Taxonomy" id="2782349"/>
    <lineage>
        <taxon>Bacteria</taxon>
        <taxon>Pseudomonadati</taxon>
        <taxon>Bacteroidota</taxon>
        <taxon>Cytophagia</taxon>
        <taxon>Cytophagales</taxon>
        <taxon>Chryseotaleaceae</taxon>
        <taxon>Chryseosolibacter</taxon>
    </lineage>
</organism>
<keyword evidence="2" id="KW-0032">Aminotransferase</keyword>
<reference evidence="2 3" key="1">
    <citation type="submission" date="2021-05" db="EMBL/GenBank/DDBJ databases">
        <title>A Polyphasic approach of four new species of the genus Ohtaekwangia: Ohtaekwangia histidinii sp. nov., Ohtaekwangia cretensis sp. nov., Ohtaekwangia indiensis sp. nov., Ohtaekwangia reichenbachii sp. nov. from diverse environment.</title>
        <authorList>
            <person name="Octaviana S."/>
        </authorList>
    </citation>
    <scope>NUCLEOTIDE SEQUENCE [LARGE SCALE GENOMIC DNA]</scope>
    <source>
        <strain evidence="2 3">PWU4</strain>
    </source>
</reference>
<dbReference type="InterPro" id="IPR015424">
    <property type="entry name" value="PyrdxlP-dep_Trfase"/>
</dbReference>
<proteinExistence type="inferred from homology"/>
<keyword evidence="1" id="KW-0663">Pyridoxal phosphate</keyword>
<dbReference type="EMBL" id="JAHESF010000042">
    <property type="protein sequence ID" value="MBT1700536.1"/>
    <property type="molecule type" value="Genomic_DNA"/>
</dbReference>
<dbReference type="GO" id="GO:0008483">
    <property type="term" value="F:transaminase activity"/>
    <property type="evidence" value="ECO:0007669"/>
    <property type="project" value="UniProtKB-KW"/>
</dbReference>
<evidence type="ECO:0000313" key="3">
    <source>
        <dbReference type="Proteomes" id="UP001319200"/>
    </source>
</evidence>
<comment type="similarity">
    <text evidence="1">Belongs to the DegT/DnrJ/EryC1 family.</text>
</comment>
<dbReference type="Proteomes" id="UP001319200">
    <property type="component" value="Unassembled WGS sequence"/>
</dbReference>
<keyword evidence="2" id="KW-0808">Transferase</keyword>
<dbReference type="Gene3D" id="3.40.640.10">
    <property type="entry name" value="Type I PLP-dependent aspartate aminotransferase-like (Major domain)"/>
    <property type="match status" value="1"/>
</dbReference>
<dbReference type="Pfam" id="PF01041">
    <property type="entry name" value="DegT_DnrJ_EryC1"/>
    <property type="match status" value="1"/>
</dbReference>
<name>A0AAP2GLL4_9BACT</name>
<dbReference type="InterPro" id="IPR015421">
    <property type="entry name" value="PyrdxlP-dep_Trfase_major"/>
</dbReference>
<comment type="caution">
    <text evidence="2">The sequence shown here is derived from an EMBL/GenBank/DDBJ whole genome shotgun (WGS) entry which is preliminary data.</text>
</comment>
<protein>
    <submittedName>
        <fullName evidence="2">DegT/DnrJ/EryC1/StrS family aminotransferase</fullName>
    </submittedName>
</protein>
<dbReference type="SUPFAM" id="SSF53383">
    <property type="entry name" value="PLP-dependent transferases"/>
    <property type="match status" value="1"/>
</dbReference>